<organism evidence="14">
    <name type="scientific">Dendroctonus ponderosae</name>
    <name type="common">Mountain pine beetle</name>
    <dbReference type="NCBI Taxonomy" id="77166"/>
    <lineage>
        <taxon>Eukaryota</taxon>
        <taxon>Metazoa</taxon>
        <taxon>Ecdysozoa</taxon>
        <taxon>Arthropoda</taxon>
        <taxon>Hexapoda</taxon>
        <taxon>Insecta</taxon>
        <taxon>Pterygota</taxon>
        <taxon>Neoptera</taxon>
        <taxon>Endopterygota</taxon>
        <taxon>Coleoptera</taxon>
        <taxon>Polyphaga</taxon>
        <taxon>Cucujiformia</taxon>
        <taxon>Curculionidae</taxon>
        <taxon>Scolytinae</taxon>
        <taxon>Dendroctonus</taxon>
    </lineage>
</organism>
<comment type="subcellular location">
    <subcellularLocation>
        <location evidence="2">Membrane</location>
        <topology evidence="2">Multi-pass membrane protein</topology>
    </subcellularLocation>
    <subcellularLocation>
        <location evidence="13">Mitochondrion inner membrane</location>
        <topology evidence="13">Multi-pass membrane protein</topology>
        <orientation evidence="13">Matrix side</orientation>
    </subcellularLocation>
</comment>
<dbReference type="HOGENOM" id="CLU_034879_3_0_1"/>
<keyword evidence="5 13" id="KW-0831">Ubiquinone biosynthesis</keyword>
<dbReference type="HAMAP" id="MF_01635">
    <property type="entry name" value="UbiA"/>
    <property type="match status" value="1"/>
</dbReference>
<evidence type="ECO:0000256" key="11">
    <source>
        <dbReference type="ARBA" id="ARBA00050454"/>
    </source>
</evidence>
<comment type="similarity">
    <text evidence="3 13">Belongs to the UbiA prenyltransferase family.</text>
</comment>
<dbReference type="InterPro" id="IPR000537">
    <property type="entry name" value="UbiA_prenyltransferase"/>
</dbReference>
<keyword evidence="8 13" id="KW-0472">Membrane</keyword>
<comment type="catalytic activity">
    <reaction evidence="11">
        <text>all-trans-nonaprenyl diphosphate + 4-hydroxybenzoate = 4-hydroxy-3-(all-trans-nonaprenyl)benzoate + diphosphate</text>
        <dbReference type="Rhea" id="RHEA:17709"/>
        <dbReference type="ChEBI" id="CHEBI:17879"/>
        <dbReference type="ChEBI" id="CHEBI:33019"/>
        <dbReference type="ChEBI" id="CHEBI:58391"/>
        <dbReference type="ChEBI" id="CHEBI:84502"/>
        <dbReference type="EC" id="2.5.1.39"/>
    </reaction>
    <physiologicalReaction direction="left-to-right" evidence="11">
        <dbReference type="Rhea" id="RHEA:17710"/>
    </physiologicalReaction>
</comment>
<evidence type="ECO:0000256" key="10">
    <source>
        <dbReference type="ARBA" id="ARBA00049890"/>
    </source>
</evidence>
<evidence type="ECO:0000256" key="13">
    <source>
        <dbReference type="HAMAP-Rule" id="MF_03189"/>
    </source>
</evidence>
<evidence type="ECO:0000256" key="7">
    <source>
        <dbReference type="ARBA" id="ARBA00022989"/>
    </source>
</evidence>
<keyword evidence="13" id="KW-0999">Mitochondrion inner membrane</keyword>
<keyword evidence="13" id="KW-0496">Mitochondrion</keyword>
<comment type="catalytic activity">
    <reaction evidence="10">
        <text>all-trans-decaprenyl diphosphate + 4-hydroxybenzoate = 4-hydroxy-3-(all-trans-decaprenyl)benzoate + diphosphate</text>
        <dbReference type="Rhea" id="RHEA:44564"/>
        <dbReference type="ChEBI" id="CHEBI:17879"/>
        <dbReference type="ChEBI" id="CHEBI:33019"/>
        <dbReference type="ChEBI" id="CHEBI:60721"/>
        <dbReference type="ChEBI" id="CHEBI:84503"/>
        <dbReference type="EC" id="2.5.1.39"/>
    </reaction>
    <physiologicalReaction direction="left-to-right" evidence="10">
        <dbReference type="Rhea" id="RHEA:44565"/>
    </physiologicalReaction>
</comment>
<dbReference type="PROSITE" id="PS00943">
    <property type="entry name" value="UBIA"/>
    <property type="match status" value="1"/>
</dbReference>
<accession>J3JU38</accession>
<evidence type="ECO:0000256" key="8">
    <source>
        <dbReference type="ARBA" id="ARBA00023136"/>
    </source>
</evidence>
<dbReference type="CDD" id="cd13959">
    <property type="entry name" value="PT_UbiA_COQ2"/>
    <property type="match status" value="1"/>
</dbReference>
<dbReference type="InterPro" id="IPR006370">
    <property type="entry name" value="HB_polyprenyltransferase-like"/>
</dbReference>
<evidence type="ECO:0000256" key="5">
    <source>
        <dbReference type="ARBA" id="ARBA00022688"/>
    </source>
</evidence>
<dbReference type="GO" id="GO:0006744">
    <property type="term" value="P:ubiquinone biosynthetic process"/>
    <property type="evidence" value="ECO:0007669"/>
    <property type="project" value="UniProtKB-UniRule"/>
</dbReference>
<dbReference type="InterPro" id="IPR030470">
    <property type="entry name" value="UbiA_prenylTrfase_CS"/>
</dbReference>
<dbReference type="UniPathway" id="UPA00232"/>
<dbReference type="InterPro" id="IPR044878">
    <property type="entry name" value="UbiA_sf"/>
</dbReference>
<evidence type="ECO:0000256" key="9">
    <source>
        <dbReference type="ARBA" id="ARBA00023229"/>
    </source>
</evidence>
<evidence type="ECO:0000256" key="6">
    <source>
        <dbReference type="ARBA" id="ARBA00022692"/>
    </source>
</evidence>
<dbReference type="PANTHER" id="PTHR11048">
    <property type="entry name" value="PRENYLTRANSFERASES"/>
    <property type="match status" value="1"/>
</dbReference>
<dbReference type="InterPro" id="IPR039653">
    <property type="entry name" value="Prenyltransferase"/>
</dbReference>
<dbReference type="Gene3D" id="1.10.357.140">
    <property type="entry name" value="UbiA prenyltransferase"/>
    <property type="match status" value="1"/>
</dbReference>
<feature type="transmembrane region" description="Helical" evidence="13">
    <location>
        <begin position="275"/>
        <end position="295"/>
    </location>
</feature>
<protein>
    <recommendedName>
        <fullName evidence="13">4-hydroxybenzoate polyprenyltransferase, mitochondrial</fullName>
        <shortName evidence="13">4-HB polyprenyltransferase</shortName>
        <ecNumber evidence="13">2.5.1.39</ecNumber>
    </recommendedName>
    <alternativeName>
        <fullName evidence="13">Para-hydroxybenzoate--polyprenyltransferase</fullName>
        <shortName evidence="13">PHB:PPT</shortName>
        <shortName evidence="13">PHB:polyprenyltransferase</shortName>
    </alternativeName>
</protein>
<evidence type="ECO:0000256" key="1">
    <source>
        <dbReference type="ARBA" id="ARBA00001946"/>
    </source>
</evidence>
<dbReference type="OrthoDB" id="18170at2759"/>
<evidence type="ECO:0000256" key="4">
    <source>
        <dbReference type="ARBA" id="ARBA00022679"/>
    </source>
</evidence>
<evidence type="ECO:0000256" key="2">
    <source>
        <dbReference type="ARBA" id="ARBA00004141"/>
    </source>
</evidence>
<dbReference type="GO" id="GO:0005743">
    <property type="term" value="C:mitochondrial inner membrane"/>
    <property type="evidence" value="ECO:0007669"/>
    <property type="project" value="UniProtKB-SubCell"/>
</dbReference>
<comment type="function">
    <text evidence="13">Catalyzes the prenylation of para-hydroxybenzoate (PHB) with an all-trans polyprenyl group. Mediates the second step in the final reaction sequence of coenzyme Q (CoQ) biosynthesis, which is the condensation of the polyisoprenoid side chain with PHB, generating the first membrane-bound Q intermediate.</text>
</comment>
<dbReference type="Pfam" id="PF01040">
    <property type="entry name" value="UbiA"/>
    <property type="match status" value="1"/>
</dbReference>
<feature type="transmembrane region" description="Helical" evidence="13">
    <location>
        <begin position="204"/>
        <end position="224"/>
    </location>
</feature>
<keyword evidence="4 13" id="KW-0808">Transferase</keyword>
<comment type="pathway">
    <text evidence="13">Cofactor biosynthesis; ubiquinone biosynthesis.</text>
</comment>
<dbReference type="PANTHER" id="PTHR11048:SF28">
    <property type="entry name" value="4-HYDROXYBENZOATE POLYPRENYLTRANSFERASE, MITOCHONDRIAL"/>
    <property type="match status" value="1"/>
</dbReference>
<proteinExistence type="evidence at transcript level"/>
<feature type="transmembrane region" description="Helical" evidence="13">
    <location>
        <begin position="333"/>
        <end position="353"/>
    </location>
</feature>
<comment type="cofactor">
    <cofactor evidence="1 13">
        <name>Mg(2+)</name>
        <dbReference type="ChEBI" id="CHEBI:18420"/>
    </cofactor>
</comment>
<dbReference type="EMBL" id="BT126750">
    <property type="protein sequence ID" value="AEE61712.1"/>
    <property type="molecule type" value="mRNA"/>
</dbReference>
<dbReference type="EC" id="2.5.1.39" evidence="13"/>
<dbReference type="GO" id="GO:0008299">
    <property type="term" value="P:isoprenoid biosynthetic process"/>
    <property type="evidence" value="ECO:0007669"/>
    <property type="project" value="UniProtKB-UniRule"/>
</dbReference>
<dbReference type="GO" id="GO:0008412">
    <property type="term" value="F:4-hydroxybenzoate polyprenyltransferase activity"/>
    <property type="evidence" value="ECO:0007669"/>
    <property type="project" value="UniProtKB-EC"/>
</dbReference>
<feature type="transmembrane region" description="Helical" evidence="13">
    <location>
        <begin position="154"/>
        <end position="173"/>
    </location>
</feature>
<comment type="catalytic activity">
    <reaction evidence="12">
        <text>an all-trans-polyprenyl diphosphate + 4-hydroxybenzoate = a 4-hydroxy-3-(all-trans-polyprenyl)benzoate + diphosphate</text>
        <dbReference type="Rhea" id="RHEA:44504"/>
        <dbReference type="Rhea" id="RHEA-COMP:9514"/>
        <dbReference type="Rhea" id="RHEA-COMP:9564"/>
        <dbReference type="ChEBI" id="CHEBI:17879"/>
        <dbReference type="ChEBI" id="CHEBI:33019"/>
        <dbReference type="ChEBI" id="CHEBI:58914"/>
        <dbReference type="ChEBI" id="CHEBI:78396"/>
        <dbReference type="EC" id="2.5.1.39"/>
    </reaction>
    <physiologicalReaction direction="left-to-right" evidence="12">
        <dbReference type="Rhea" id="RHEA:44505"/>
    </physiologicalReaction>
</comment>
<evidence type="ECO:0000256" key="3">
    <source>
        <dbReference type="ARBA" id="ARBA00005985"/>
    </source>
</evidence>
<reference evidence="14" key="1">
    <citation type="journal article" date="2012" name="Insect Biochem. Mol. Biol.">
        <title>Transcriptome and full-length cDNA resources for the mountain pine beetle, Dendroctonus ponderosae Hopkins, a major insect pest of pine forests.</title>
        <authorList>
            <person name="Keeling C.I."/>
            <person name="Henderson H."/>
            <person name="Li M."/>
            <person name="Yuen M."/>
            <person name="Clark E.L."/>
            <person name="Fraser J.D."/>
            <person name="Huber D.P."/>
            <person name="Liao N.Y."/>
            <person name="Roderick Docking T."/>
            <person name="Birol I."/>
            <person name="Chan S.K."/>
            <person name="Taylor G.A."/>
            <person name="Palmquist D."/>
            <person name="Jones S.J."/>
            <person name="Bohlmann J."/>
        </authorList>
    </citation>
    <scope>NUCLEOTIDE SEQUENCE</scope>
    <source>
        <tissue evidence="14">Midgut and adhering fatbody of emerged adults of both sexes 1</tissue>
    </source>
</reference>
<dbReference type="FunFam" id="1.10.357.140:FF:000003">
    <property type="entry name" value="4-hydroxybenzoate polyprenyltransferase, mitochondrial"/>
    <property type="match status" value="1"/>
</dbReference>
<gene>
    <name evidence="13" type="primary">coq2</name>
</gene>
<evidence type="ECO:0000313" key="14">
    <source>
        <dbReference type="EMBL" id="AEE61712.1"/>
    </source>
</evidence>
<evidence type="ECO:0000256" key="12">
    <source>
        <dbReference type="ARBA" id="ARBA00051182"/>
    </source>
</evidence>
<name>J3JU38_DENPD</name>
<sequence length="374" mass="41544">MFTIRSAKRISQLYPWNCALTAGKVRRPFKHEFNPNYCFKWTATSSAGVKLHPESKEKLASRLVNSAPAQIQPYLKLMRLDRPVGSWLLYWPVSWGIASAASPGCIPDLYLLTLCGLGAVVMRGAGCTINDMWDRDIDAKVKRTKDRPLVNGDVSLQKAVVFLAAQLSVGLAVLLQLNWYSIELGASSLALVIVYPLMKRFTYWPQFVLGLAFNWGALLGYSAVTGSIDPTICLPLYFSGVCWTIIYDTIYAHQDRLDDLSIGIKSTAIKFNEDTKLWLGGFSVLMISSLIASGIMNAQMWPYYVATGAISAHLAQQIATLNINNAKDCSRKFISNSWIGFILFCGIALGRYLKDNSKNVKIETKAAPIHLMHE</sequence>
<keyword evidence="6 13" id="KW-0812">Transmembrane</keyword>
<keyword evidence="7 13" id="KW-1133">Transmembrane helix</keyword>
<keyword evidence="9 13" id="KW-0414">Isoprene biosynthesis</keyword>
<dbReference type="NCBIfam" id="TIGR01474">
    <property type="entry name" value="ubiA_proteo"/>
    <property type="match status" value="1"/>
</dbReference>
<dbReference type="AlphaFoldDB" id="J3JU38"/>